<feature type="chain" id="PRO_5032756865" description="PDZ domain-containing protein" evidence="1">
    <location>
        <begin position="24"/>
        <end position="176"/>
    </location>
</feature>
<dbReference type="SUPFAM" id="SSF50156">
    <property type="entry name" value="PDZ domain-like"/>
    <property type="match status" value="1"/>
</dbReference>
<gene>
    <name evidence="3" type="ORF">GCM10011487_11350</name>
</gene>
<dbReference type="Pfam" id="PF13180">
    <property type="entry name" value="PDZ_2"/>
    <property type="match status" value="1"/>
</dbReference>
<sequence>MKTRPALVAIALLIAAFTGSAQAQMAKNDFVKQAKGHLASAQAREYEEMEYCRLGTKVNLDLTVLWVSQRQRDLQAGDKIVQVNSTEVRTQEGFRAAMAAIAPGSPVNLTLERNGETKQVVGTCKSGREFGKQWNDLLRQIAKKDFKGCVSTALSAVVVFQLCKSLRPAPGRAAPA</sequence>
<feature type="signal peptide" evidence="1">
    <location>
        <begin position="1"/>
        <end position="23"/>
    </location>
</feature>
<keyword evidence="1" id="KW-0732">Signal</keyword>
<keyword evidence="4" id="KW-1185">Reference proteome</keyword>
<dbReference type="EMBL" id="BLJN01000001">
    <property type="protein sequence ID" value="GFE79135.1"/>
    <property type="molecule type" value="Genomic_DNA"/>
</dbReference>
<dbReference type="RefSeq" id="WP_129640825.1">
    <property type="nucleotide sequence ID" value="NZ_BLJN01000001.1"/>
</dbReference>
<evidence type="ECO:0000313" key="4">
    <source>
        <dbReference type="Proteomes" id="UP000445000"/>
    </source>
</evidence>
<protein>
    <recommendedName>
        <fullName evidence="2">PDZ domain-containing protein</fullName>
    </recommendedName>
</protein>
<evidence type="ECO:0000259" key="2">
    <source>
        <dbReference type="Pfam" id="PF13180"/>
    </source>
</evidence>
<proteinExistence type="predicted"/>
<dbReference type="Proteomes" id="UP000445000">
    <property type="component" value="Unassembled WGS sequence"/>
</dbReference>
<comment type="caution">
    <text evidence="3">The sequence shown here is derived from an EMBL/GenBank/DDBJ whole genome shotgun (WGS) entry which is preliminary data.</text>
</comment>
<dbReference type="AlphaFoldDB" id="A0A829Y841"/>
<name>A0A829Y841_9GAMM</name>
<evidence type="ECO:0000313" key="3">
    <source>
        <dbReference type="EMBL" id="GFE79135.1"/>
    </source>
</evidence>
<organism evidence="3 4">
    <name type="scientific">Steroidobacter agaridevorans</name>
    <dbReference type="NCBI Taxonomy" id="2695856"/>
    <lineage>
        <taxon>Bacteria</taxon>
        <taxon>Pseudomonadati</taxon>
        <taxon>Pseudomonadota</taxon>
        <taxon>Gammaproteobacteria</taxon>
        <taxon>Steroidobacterales</taxon>
        <taxon>Steroidobacteraceae</taxon>
        <taxon>Steroidobacter</taxon>
    </lineage>
</organism>
<feature type="domain" description="PDZ" evidence="2">
    <location>
        <begin position="71"/>
        <end position="120"/>
    </location>
</feature>
<dbReference type="InterPro" id="IPR001478">
    <property type="entry name" value="PDZ"/>
</dbReference>
<evidence type="ECO:0000256" key="1">
    <source>
        <dbReference type="SAM" id="SignalP"/>
    </source>
</evidence>
<dbReference type="Gene3D" id="2.30.42.10">
    <property type="match status" value="1"/>
</dbReference>
<accession>A0A829Y841</accession>
<reference evidence="4" key="1">
    <citation type="submission" date="2020-01" db="EMBL/GenBank/DDBJ databases">
        <title>'Steroidobacter agaridevorans' sp. nov., agar-degrading bacteria isolated from rhizosphere soils.</title>
        <authorList>
            <person name="Ikenaga M."/>
            <person name="Kataoka M."/>
            <person name="Murouchi A."/>
            <person name="Katsuragi S."/>
            <person name="Sakai M."/>
        </authorList>
    </citation>
    <scope>NUCLEOTIDE SEQUENCE [LARGE SCALE GENOMIC DNA]</scope>
    <source>
        <strain evidence="4">YU21-B</strain>
    </source>
</reference>
<dbReference type="InterPro" id="IPR036034">
    <property type="entry name" value="PDZ_sf"/>
</dbReference>